<dbReference type="GO" id="GO:0035267">
    <property type="term" value="C:NuA4 histone acetyltransferase complex"/>
    <property type="evidence" value="ECO:0007669"/>
    <property type="project" value="TreeGrafter"/>
</dbReference>
<dbReference type="InterPro" id="IPR019786">
    <property type="entry name" value="Zinc_finger_PHD-type_CS"/>
</dbReference>
<keyword evidence="4" id="KW-0227">DNA damage</keyword>
<feature type="binding site" evidence="14">
    <location>
        <position position="436"/>
    </location>
    <ligand>
        <name>Zn(2+)</name>
        <dbReference type="ChEBI" id="CHEBI:29105"/>
        <label>2</label>
    </ligand>
</feature>
<evidence type="ECO:0000313" key="20">
    <source>
        <dbReference type="Proteomes" id="UP000269539"/>
    </source>
</evidence>
<dbReference type="Gene3D" id="3.30.40.10">
    <property type="entry name" value="Zinc/RING finger domain, C3HC4 (zinc finger)"/>
    <property type="match status" value="1"/>
</dbReference>
<dbReference type="InterPro" id="IPR024610">
    <property type="entry name" value="ING_N_histone-binding"/>
</dbReference>
<dbReference type="VEuPathDB" id="FungiDB:BTJ68_11886"/>
<dbReference type="SMART" id="SM00249">
    <property type="entry name" value="PHD"/>
    <property type="match status" value="1"/>
</dbReference>
<feature type="binding site" evidence="14">
    <location>
        <position position="418"/>
    </location>
    <ligand>
        <name>Zn(2+)</name>
        <dbReference type="ChEBI" id="CHEBI:29105"/>
        <label>1</label>
    </ligand>
</feature>
<keyword evidence="6 14" id="KW-0862">Zinc</keyword>
<evidence type="ECO:0000256" key="15">
    <source>
        <dbReference type="PROSITE-ProRule" id="PRU00146"/>
    </source>
</evidence>
<feature type="binding site" evidence="14">
    <location>
        <position position="431"/>
    </location>
    <ligand>
        <name>Zn(2+)</name>
        <dbReference type="ChEBI" id="CHEBI:29105"/>
        <label>2</label>
    </ligand>
</feature>
<feature type="binding site" evidence="14">
    <location>
        <position position="445"/>
    </location>
    <ligand>
        <name>Zn(2+)</name>
        <dbReference type="ChEBI" id="CHEBI:29105"/>
        <label>1</label>
    </ligand>
</feature>
<comment type="function">
    <text evidence="16">Component of an histone acetyltransferase complex.</text>
</comment>
<evidence type="ECO:0000256" key="3">
    <source>
        <dbReference type="ARBA" id="ARBA00022723"/>
    </source>
</evidence>
<gene>
    <name evidence="19" type="ORF">D0864_10574</name>
</gene>
<feature type="site" description="Histone H3K4me3 binding" evidence="13">
    <location>
        <position position="428"/>
    </location>
</feature>
<feature type="compositionally biased region" description="Acidic residues" evidence="17">
    <location>
        <begin position="402"/>
        <end position="411"/>
    </location>
</feature>
<dbReference type="Gene3D" id="6.10.140.1740">
    <property type="match status" value="1"/>
</dbReference>
<feature type="region of interest" description="Disordered" evidence="17">
    <location>
        <begin position="128"/>
        <end position="152"/>
    </location>
</feature>
<dbReference type="CDD" id="cd16858">
    <property type="entry name" value="ING_ING3_Yng2p"/>
    <property type="match status" value="1"/>
</dbReference>
<feature type="domain" description="PHD-type" evidence="18">
    <location>
        <begin position="415"/>
        <end position="464"/>
    </location>
</feature>
<evidence type="ECO:0000256" key="17">
    <source>
        <dbReference type="SAM" id="MobiDB-lite"/>
    </source>
</evidence>
<dbReference type="Pfam" id="PF12998">
    <property type="entry name" value="ING"/>
    <property type="match status" value="1"/>
</dbReference>
<dbReference type="SUPFAM" id="SSF57903">
    <property type="entry name" value="FYVE/PHD zinc finger"/>
    <property type="match status" value="1"/>
</dbReference>
<reference evidence="19 20" key="1">
    <citation type="journal article" date="2018" name="BMC Genomics">
        <title>Genomic evidence for intraspecific hybridization in a clonal and extremely halotolerant yeast.</title>
        <authorList>
            <person name="Gostincar C."/>
            <person name="Stajich J.E."/>
            <person name="Zupancic J."/>
            <person name="Zalar P."/>
            <person name="Gunde-Cimerman N."/>
        </authorList>
    </citation>
    <scope>NUCLEOTIDE SEQUENCE [LARGE SCALE GENOMIC DNA]</scope>
    <source>
        <strain evidence="19 20">EXF-10513</strain>
    </source>
</reference>
<dbReference type="Proteomes" id="UP000269539">
    <property type="component" value="Unassembled WGS sequence"/>
</dbReference>
<keyword evidence="5 15" id="KW-0863">Zinc-finger</keyword>
<evidence type="ECO:0000256" key="2">
    <source>
        <dbReference type="ARBA" id="ARBA00010210"/>
    </source>
</evidence>
<keyword evidence="7 16" id="KW-0156">Chromatin regulator</keyword>
<feature type="compositionally biased region" description="Polar residues" evidence="17">
    <location>
        <begin position="324"/>
        <end position="348"/>
    </location>
</feature>
<keyword evidence="8" id="KW-0234">DNA repair</keyword>
<evidence type="ECO:0000256" key="8">
    <source>
        <dbReference type="ARBA" id="ARBA00023204"/>
    </source>
</evidence>
<comment type="subunit">
    <text evidence="16">Component of an histone acetyltransferase complex. Interacts with H3K4me3 and to a lesser extent with H3K4me2.</text>
</comment>
<comment type="caution">
    <text evidence="19">The sequence shown here is derived from an EMBL/GenBank/DDBJ whole genome shotgun (WGS) entry which is preliminary data.</text>
</comment>
<dbReference type="InterPro" id="IPR011011">
    <property type="entry name" value="Znf_FYVE_PHD"/>
</dbReference>
<evidence type="ECO:0000256" key="7">
    <source>
        <dbReference type="ARBA" id="ARBA00022853"/>
    </source>
</evidence>
<feature type="region of interest" description="Disordered" evidence="17">
    <location>
        <begin position="182"/>
        <end position="411"/>
    </location>
</feature>
<dbReference type="GO" id="GO:0006281">
    <property type="term" value="P:DNA repair"/>
    <property type="evidence" value="ECO:0007669"/>
    <property type="project" value="UniProtKB-KW"/>
</dbReference>
<proteinExistence type="inferred from homology"/>
<evidence type="ECO:0000256" key="16">
    <source>
        <dbReference type="RuleBase" id="RU361213"/>
    </source>
</evidence>
<dbReference type="InterPro" id="IPR013083">
    <property type="entry name" value="Znf_RING/FYVE/PHD"/>
</dbReference>
<dbReference type="GO" id="GO:0051321">
    <property type="term" value="P:meiotic cell cycle"/>
    <property type="evidence" value="ECO:0007669"/>
    <property type="project" value="UniProtKB-KW"/>
</dbReference>
<dbReference type="PROSITE" id="PS01359">
    <property type="entry name" value="ZF_PHD_1"/>
    <property type="match status" value="1"/>
</dbReference>
<dbReference type="GO" id="GO:0006355">
    <property type="term" value="P:regulation of DNA-templated transcription"/>
    <property type="evidence" value="ECO:0007669"/>
    <property type="project" value="TreeGrafter"/>
</dbReference>
<protein>
    <recommendedName>
        <fullName evidence="16">Chromatin modification-related protein</fullName>
    </recommendedName>
</protein>
<feature type="compositionally biased region" description="Gly residues" evidence="17">
    <location>
        <begin position="359"/>
        <end position="381"/>
    </location>
</feature>
<evidence type="ECO:0000256" key="6">
    <source>
        <dbReference type="ARBA" id="ARBA00022833"/>
    </source>
</evidence>
<evidence type="ECO:0000256" key="14">
    <source>
        <dbReference type="PIRSR" id="PIRSR628651-51"/>
    </source>
</evidence>
<dbReference type="GO" id="GO:0008270">
    <property type="term" value="F:zinc ion binding"/>
    <property type="evidence" value="ECO:0007669"/>
    <property type="project" value="UniProtKB-KW"/>
</dbReference>
<feature type="binding site" evidence="14">
    <location>
        <position position="458"/>
    </location>
    <ligand>
        <name>Zn(2+)</name>
        <dbReference type="ChEBI" id="CHEBI:29105"/>
        <label>2</label>
    </ligand>
</feature>
<dbReference type="InterPro" id="IPR028651">
    <property type="entry name" value="ING_fam"/>
</dbReference>
<dbReference type="PANTHER" id="PTHR10333:SF100">
    <property type="entry name" value="CHROMATIN MODIFICATION-RELATED PROTEIN YNG2"/>
    <property type="match status" value="1"/>
</dbReference>
<dbReference type="InterPro" id="IPR019787">
    <property type="entry name" value="Znf_PHD-finger"/>
</dbReference>
<dbReference type="GO" id="GO:0005634">
    <property type="term" value="C:nucleus"/>
    <property type="evidence" value="ECO:0007669"/>
    <property type="project" value="UniProtKB-SubCell"/>
</dbReference>
<feature type="compositionally biased region" description="Low complexity" evidence="17">
    <location>
        <begin position="239"/>
        <end position="291"/>
    </location>
</feature>
<dbReference type="PROSITE" id="PS50016">
    <property type="entry name" value="ZF_PHD_2"/>
    <property type="match status" value="1"/>
</dbReference>
<evidence type="ECO:0000256" key="4">
    <source>
        <dbReference type="ARBA" id="ARBA00022763"/>
    </source>
</evidence>
<comment type="subcellular location">
    <subcellularLocation>
        <location evidence="1 16">Nucleus</location>
    </subcellularLocation>
</comment>
<dbReference type="GO" id="GO:0006325">
    <property type="term" value="P:chromatin organization"/>
    <property type="evidence" value="ECO:0007669"/>
    <property type="project" value="UniProtKB-KW"/>
</dbReference>
<feature type="binding site" evidence="14">
    <location>
        <position position="420"/>
    </location>
    <ligand>
        <name>Zn(2+)</name>
        <dbReference type="ChEBI" id="CHEBI:29105"/>
        <label>1</label>
    </ligand>
</feature>
<name>A0A3M7E5J1_HORWE</name>
<keyword evidence="11" id="KW-0131">Cell cycle</keyword>
<evidence type="ECO:0000256" key="10">
    <source>
        <dbReference type="ARBA" id="ARBA00023254"/>
    </source>
</evidence>
<comment type="function">
    <text evidence="12">Component of the NuA4 histone acetyltransferase complex which is involved in transcriptional activation of selected genes principally by acetylation of nucleosomal histone H4 and H2A. The NuA4 complex is also involved in DNA repair. Involved in cell cycle progression and meiosis.</text>
</comment>
<organism evidence="19 20">
    <name type="scientific">Hortaea werneckii</name>
    <name type="common">Black yeast</name>
    <name type="synonym">Cladosporium werneckii</name>
    <dbReference type="NCBI Taxonomy" id="91943"/>
    <lineage>
        <taxon>Eukaryota</taxon>
        <taxon>Fungi</taxon>
        <taxon>Dikarya</taxon>
        <taxon>Ascomycota</taxon>
        <taxon>Pezizomycotina</taxon>
        <taxon>Dothideomycetes</taxon>
        <taxon>Dothideomycetidae</taxon>
        <taxon>Mycosphaerellales</taxon>
        <taxon>Teratosphaeriaceae</taxon>
        <taxon>Hortaea</taxon>
    </lineage>
</organism>
<evidence type="ECO:0000256" key="5">
    <source>
        <dbReference type="ARBA" id="ARBA00022771"/>
    </source>
</evidence>
<evidence type="ECO:0000259" key="18">
    <source>
        <dbReference type="PROSITE" id="PS50016"/>
    </source>
</evidence>
<feature type="compositionally biased region" description="Polar residues" evidence="17">
    <location>
        <begin position="222"/>
        <end position="238"/>
    </location>
</feature>
<feature type="site" description="Histone H3K4me3 binding" evidence="13">
    <location>
        <position position="417"/>
    </location>
</feature>
<feature type="compositionally biased region" description="Low complexity" evidence="17">
    <location>
        <begin position="349"/>
        <end position="358"/>
    </location>
</feature>
<sequence length="475" mass="49711">MAFTGQPEDAATLLETFTHDVASLPPELSHLLSEISHKDAQITTFRDEISKRDAQLQKWVRINGGHVHNPKEEGTVKQCEELFDKCEVLQAEKEGLSEKALVVLERGIKRLDVGLRGLVAREEFPADWNGPSLLSNTGTGANTPIGSGGTGVLRDVSGNVGAANGAGAGGPNIANAAQMRLQQTAASGGGRSSGQQTPTAQMASSQRESSTETSKRRRLNPTLGNLPTASSHLRQSSLGPGTPKAGTPAPTSGTSTSRAGSAQPARPAAGNAQKKGAAAPAPQQGKKLAPPGAAGNNNKKRIRTSTGNNKKGDRRRHLARDRATPSTNASGSDSERTSASPTPSSLPRSQQDGASDAQGGSGAVPGGPGGGNGSTGAGSAGAGTTNTHSRKSSRHPELTTAPEDEEDYEEENDDQLYCYCQKVSYGDMVGCDNDDCAYQWFHWDCVGVKSEPKGEWLCPTCRELPRSKIRISKDE</sequence>
<dbReference type="PANTHER" id="PTHR10333">
    <property type="entry name" value="INHIBITOR OF GROWTH PROTEIN"/>
    <property type="match status" value="1"/>
</dbReference>
<keyword evidence="3 14" id="KW-0479">Metal-binding</keyword>
<evidence type="ECO:0000256" key="13">
    <source>
        <dbReference type="PIRSR" id="PIRSR628651-50"/>
    </source>
</evidence>
<feature type="site" description="Histone H3K4me3 binding" evidence="13">
    <location>
        <position position="440"/>
    </location>
</feature>
<comment type="domain">
    <text evidence="16">The PHD-type zinc finger mediates the binding to H3K4me3.</text>
</comment>
<comment type="similarity">
    <text evidence="2 16">Belongs to the ING family.</text>
</comment>
<dbReference type="CDD" id="cd15505">
    <property type="entry name" value="PHD_ING"/>
    <property type="match status" value="1"/>
</dbReference>
<evidence type="ECO:0000256" key="9">
    <source>
        <dbReference type="ARBA" id="ARBA00023242"/>
    </source>
</evidence>
<evidence type="ECO:0000256" key="1">
    <source>
        <dbReference type="ARBA" id="ARBA00004123"/>
    </source>
</evidence>
<dbReference type="SMART" id="SM01408">
    <property type="entry name" value="ING"/>
    <property type="match status" value="1"/>
</dbReference>
<keyword evidence="9 16" id="KW-0539">Nucleus</keyword>
<evidence type="ECO:0000313" key="19">
    <source>
        <dbReference type="EMBL" id="RMY71737.1"/>
    </source>
</evidence>
<feature type="compositionally biased region" description="Polar residues" evidence="17">
    <location>
        <begin position="132"/>
        <end position="145"/>
    </location>
</feature>
<dbReference type="EMBL" id="QWIO01001442">
    <property type="protein sequence ID" value="RMY71737.1"/>
    <property type="molecule type" value="Genomic_DNA"/>
</dbReference>
<keyword evidence="10" id="KW-0469">Meiosis</keyword>
<feature type="binding site" evidence="14">
    <location>
        <position position="442"/>
    </location>
    <ligand>
        <name>Zn(2+)</name>
        <dbReference type="ChEBI" id="CHEBI:29105"/>
        <label>1</label>
    </ligand>
</feature>
<feature type="binding site" evidence="14">
    <location>
        <position position="461"/>
    </location>
    <ligand>
        <name>Zn(2+)</name>
        <dbReference type="ChEBI" id="CHEBI:29105"/>
        <label>2</label>
    </ligand>
</feature>
<dbReference type="AlphaFoldDB" id="A0A3M7E5J1"/>
<accession>A0A3M7E5J1</accession>
<dbReference type="InterPro" id="IPR001965">
    <property type="entry name" value="Znf_PHD"/>
</dbReference>
<feature type="site" description="Histone H3K4me3 binding" evidence="13">
    <location>
        <position position="432"/>
    </location>
</feature>
<evidence type="ECO:0000256" key="12">
    <source>
        <dbReference type="ARBA" id="ARBA00037044"/>
    </source>
</evidence>
<evidence type="ECO:0000256" key="11">
    <source>
        <dbReference type="ARBA" id="ARBA00023306"/>
    </source>
</evidence>